<name>E8PSD0_YERPE</name>
<accession>E8PSD0</accession>
<dbReference type="SUPFAM" id="SSF52540">
    <property type="entry name" value="P-loop containing nucleoside triphosphate hydrolases"/>
    <property type="match status" value="1"/>
</dbReference>
<evidence type="ECO:0000313" key="1">
    <source>
        <dbReference type="EMBL" id="ADW66930.1"/>
    </source>
</evidence>
<dbReference type="RefSeq" id="WP_013583051.1">
    <property type="nucleotide sequence ID" value="NC_015068.1"/>
</dbReference>
<reference evidence="1" key="1">
    <citation type="journal article" date="2012" name="PLoS ONE">
        <title>Novel Plasmids and Resistance Phenotypes in Yersinia pestis: Unique Plasmid Inventory of Strain Java 9 Mediates High Levels of Arsenic Resistance.</title>
        <authorList>
            <person name="Eppinger M."/>
            <person name="Radnedge L."/>
            <person name="Andersen G."/>
            <person name="Vietri N."/>
            <person name="Severson G."/>
            <person name="Mou S."/>
            <person name="Ravel J."/>
            <person name="Worsham P.L."/>
        </authorList>
    </citation>
    <scope>NUCLEOTIDE SEQUENCE [LARGE SCALE GENOMIC DNA]</scope>
    <source>
        <strain evidence="1">Java 9</strain>
        <plasmid evidence="1">pJARS36</plasmid>
    </source>
</reference>
<protein>
    <submittedName>
        <fullName evidence="1">Uncharacterized protein</fullName>
    </submittedName>
</protein>
<proteinExistence type="predicted"/>
<dbReference type="AlphaFoldDB" id="E8PSD0"/>
<sequence>MEADKDIFPENMGHTIVIGKTGSGKTSFTFMNAILERCIPRNIEIVDVAELKFPQNKGKGKNRGKK</sequence>
<dbReference type="InterPro" id="IPR027417">
    <property type="entry name" value="P-loop_NTPase"/>
</dbReference>
<dbReference type="Gene3D" id="3.40.50.300">
    <property type="entry name" value="P-loop containing nucleotide triphosphate hydrolases"/>
    <property type="match status" value="1"/>
</dbReference>
<keyword evidence="1" id="KW-0614">Plasmid</keyword>
<dbReference type="EMBL" id="CP002181">
    <property type="protein sequence ID" value="ADW66930.1"/>
    <property type="molecule type" value="Genomic_DNA"/>
</dbReference>
<geneLocation type="plasmid" evidence="1">
    <name>pJARS36</name>
</geneLocation>
<gene>
    <name evidence="1" type="ORF">YPJ_pJARS366</name>
</gene>
<organism evidence="1">
    <name type="scientific">Yersinia pestis Java 9</name>
    <dbReference type="NCBI Taxonomy" id="880632"/>
    <lineage>
        <taxon>Bacteria</taxon>
        <taxon>Pseudomonadati</taxon>
        <taxon>Pseudomonadota</taxon>
        <taxon>Gammaproteobacteria</taxon>
        <taxon>Enterobacterales</taxon>
        <taxon>Yersiniaceae</taxon>
        <taxon>Yersinia</taxon>
    </lineage>
</organism>